<protein>
    <submittedName>
        <fullName evidence="1">Uncharacterized protein</fullName>
    </submittedName>
</protein>
<dbReference type="GeneID" id="65115535"/>
<dbReference type="EMBL" id="MH629685">
    <property type="protein sequence ID" value="AXN58389.1"/>
    <property type="molecule type" value="Genomic_DNA"/>
</dbReference>
<dbReference type="InterPro" id="IPR056134">
    <property type="entry name" value="DUF7717"/>
</dbReference>
<sequence length="119" mass="13722">MLRGTPMTTTEQTRVQFLTEALVEVLNNEWKVNSIESGRSVYTQLEIEEGRKYIKIWSYLVGDEGRIRGRSCWMFVDKNSGECYKPASYKAPAKGVRYLITQLADNPHICDPYGSFLYL</sequence>
<organism evidence="1">
    <name type="scientific">Synechococcus virus S-PRM1</name>
    <dbReference type="NCBI Taxonomy" id="2100130"/>
    <lineage>
        <taxon>Viruses</taxon>
        <taxon>Duplodnaviria</taxon>
        <taxon>Heunggongvirae</taxon>
        <taxon>Uroviricota</taxon>
        <taxon>Caudoviricetes</taxon>
        <taxon>Pantevenvirales</taxon>
        <taxon>Kyanoviridae</taxon>
        <taxon>Makelovirus</taxon>
        <taxon>Makelovirus prm1</taxon>
    </lineage>
</organism>
<dbReference type="Pfam" id="PF24835">
    <property type="entry name" value="DUF7717"/>
    <property type="match status" value="1"/>
</dbReference>
<dbReference type="RefSeq" id="YP_010097868.1">
    <property type="nucleotide sequence ID" value="NC_055761.1"/>
</dbReference>
<reference evidence="1" key="1">
    <citation type="submission" date="2018-07" db="EMBL/GenBank/DDBJ databases">
        <title>Complete genome sequence of the cyanophage S-PRM1 isolated from Singapore coastal waters.</title>
        <authorList>
            <person name="Chenard C."/>
            <person name="Kolundzija S."/>
            <person name="Lauro F.M."/>
        </authorList>
    </citation>
    <scope>NUCLEOTIDE SEQUENCE [LARGE SCALE GENOMIC DNA]</scope>
</reference>
<proteinExistence type="predicted"/>
<name>A0A346FK84_9CAUD</name>
<accession>A0A346FK84</accession>
<dbReference type="KEGG" id="vg:65115535"/>
<evidence type="ECO:0000313" key="2">
    <source>
        <dbReference type="Proteomes" id="UP000259950"/>
    </source>
</evidence>
<evidence type="ECO:0000313" key="1">
    <source>
        <dbReference type="EMBL" id="AXN58389.1"/>
    </source>
</evidence>
<dbReference type="Proteomes" id="UP000259950">
    <property type="component" value="Segment"/>
</dbReference>
<keyword evidence="2" id="KW-1185">Reference proteome</keyword>